<reference evidence="2" key="3">
    <citation type="submission" date="2023-11" db="EMBL/GenBank/DDBJ databases">
        <authorList>
            <person name="Beijen E."/>
            <person name="Ohm R.A."/>
        </authorList>
    </citation>
    <scope>NUCLEOTIDE SEQUENCE</scope>
    <source>
        <strain evidence="2">CBS 150709</strain>
    </source>
</reference>
<dbReference type="Proteomes" id="UP001287286">
    <property type="component" value="Unassembled WGS sequence"/>
</dbReference>
<accession>A0A2U3EM42</accession>
<evidence type="ECO:0000313" key="3">
    <source>
        <dbReference type="EMBL" id="PWI75574.1"/>
    </source>
</evidence>
<reference evidence="3" key="1">
    <citation type="submission" date="2015-05" db="EMBL/GenBank/DDBJ databases">
        <authorList>
            <person name="Wang D.B."/>
            <person name="Wang M."/>
        </authorList>
    </citation>
    <scope>NUCLEOTIDE SEQUENCE</scope>
    <source>
        <strain evidence="3">36-1</strain>
    </source>
</reference>
<keyword evidence="5" id="KW-1185">Reference proteome</keyword>
<proteinExistence type="predicted"/>
<feature type="region of interest" description="Disordered" evidence="1">
    <location>
        <begin position="20"/>
        <end position="83"/>
    </location>
</feature>
<dbReference type="EMBL" id="LCWV01000002">
    <property type="protein sequence ID" value="PWI75574.1"/>
    <property type="molecule type" value="Genomic_DNA"/>
</dbReference>
<evidence type="ECO:0000313" key="2">
    <source>
        <dbReference type="EMBL" id="KAK4091689.1"/>
    </source>
</evidence>
<dbReference type="AlphaFoldDB" id="A0A2U3EM42"/>
<feature type="compositionally biased region" description="Polar residues" evidence="1">
    <location>
        <begin position="25"/>
        <end position="34"/>
    </location>
</feature>
<name>A0A2U3EM42_PURLI</name>
<reference evidence="2 5" key="4">
    <citation type="journal article" date="2024" name="Microbiol. Resour. Announc.">
        <title>Genome annotations for the ascomycete fungi Trichoderma harzianum, Trichoderma aggressivum, and Purpureocillium lilacinum.</title>
        <authorList>
            <person name="Beijen E.P.W."/>
            <person name="Ohm R.A."/>
        </authorList>
    </citation>
    <scope>NUCLEOTIDE SEQUENCE [LARGE SCALE GENOMIC DNA]</scope>
    <source>
        <strain evidence="2 5">CBS 150709</strain>
    </source>
</reference>
<reference evidence="3 4" key="2">
    <citation type="journal article" date="2016" name="Front. Microbiol.">
        <title>Genome and transcriptome sequences reveal the specific parasitism of the nematophagous Purpureocillium lilacinum 36-1.</title>
        <authorList>
            <person name="Xie J."/>
            <person name="Li S."/>
            <person name="Mo C."/>
            <person name="Xiao X."/>
            <person name="Peng D."/>
            <person name="Wang G."/>
            <person name="Xiao Y."/>
        </authorList>
    </citation>
    <scope>NUCLEOTIDE SEQUENCE [LARGE SCALE GENOMIC DNA]</scope>
    <source>
        <strain evidence="3 4">36-1</strain>
    </source>
</reference>
<dbReference type="Proteomes" id="UP000245956">
    <property type="component" value="Unassembled WGS sequence"/>
</dbReference>
<protein>
    <submittedName>
        <fullName evidence="3">Uncharacterized protein</fullName>
    </submittedName>
</protein>
<evidence type="ECO:0000313" key="4">
    <source>
        <dbReference type="Proteomes" id="UP000245956"/>
    </source>
</evidence>
<dbReference type="EMBL" id="JAWRVI010000011">
    <property type="protein sequence ID" value="KAK4091689.1"/>
    <property type="molecule type" value="Genomic_DNA"/>
</dbReference>
<evidence type="ECO:0000256" key="1">
    <source>
        <dbReference type="SAM" id="MobiDB-lite"/>
    </source>
</evidence>
<sequence length="273" mass="29930">MTAAIGLGWQLAVVWLRHVKGPGSPRTSRTQRNAAQRKREMSSQGTAQLEQIGRASLHVTRRPRGQNATPAPNRAAGNASGGPEQLGATFLPCVLTRRHKTGALWWWWPQSLGLFPPPPRYSLVRPAFRAGGSLEVRSLGVPLRRSGISSLHQIVGVDRGGGCARASVDAAWRTHASMYRLQACDRSTVVYVRAGSKLIQGVRRCRLVPSCQHHVLGTARRMYRLPFMPDDTGNMMLCSRDTTTHPEVVAKQHDTIVVERGSRAAFDDSSSLS</sequence>
<organism evidence="3 4">
    <name type="scientific">Purpureocillium lilacinum</name>
    <name type="common">Paecilomyces lilacinus</name>
    <dbReference type="NCBI Taxonomy" id="33203"/>
    <lineage>
        <taxon>Eukaryota</taxon>
        <taxon>Fungi</taxon>
        <taxon>Dikarya</taxon>
        <taxon>Ascomycota</taxon>
        <taxon>Pezizomycotina</taxon>
        <taxon>Sordariomycetes</taxon>
        <taxon>Hypocreomycetidae</taxon>
        <taxon>Hypocreales</taxon>
        <taxon>Ophiocordycipitaceae</taxon>
        <taxon>Purpureocillium</taxon>
    </lineage>
</organism>
<comment type="caution">
    <text evidence="3">The sequence shown here is derived from an EMBL/GenBank/DDBJ whole genome shotgun (WGS) entry which is preliminary data.</text>
</comment>
<evidence type="ECO:0000313" key="5">
    <source>
        <dbReference type="Proteomes" id="UP001287286"/>
    </source>
</evidence>
<gene>
    <name evidence="3" type="ORF">PCL_06232</name>
    <name evidence="2" type="ORF">Purlil1_4119</name>
</gene>